<evidence type="ECO:0000256" key="2">
    <source>
        <dbReference type="ARBA" id="ARBA00023125"/>
    </source>
</evidence>
<dbReference type="PANTHER" id="PTHR30136">
    <property type="entry name" value="HELIX-TURN-HELIX TRANSCRIPTIONAL REGULATOR, ICLR FAMILY"/>
    <property type="match status" value="1"/>
</dbReference>
<sequence length="248" mass="26793">MENEKAPQGIQVISRAAAILRVLKDKPQSLGSIASATGLPRSTVQRIVEALALESLVEAGSKGVRLGWGLAEIAKRNETNIISTARPVLETLFARTHETVDISTALGAEVSFLDRIISDQELRVVSFPNKPRPLHAKANGKALLASMSDQEIERLFSGTLTALTEHTLTDLPTLLTEIEQVRQCGLAYDREEHALGVCAIGTGLIAPDGKPYAFSVAMPLSRYESMKPQVEAALLEARTMLTGLLEQL</sequence>
<dbReference type="Proteomes" id="UP000294546">
    <property type="component" value="Unassembled WGS sequence"/>
</dbReference>
<dbReference type="EMBL" id="SMFU01000011">
    <property type="protein sequence ID" value="TCK04070.1"/>
    <property type="molecule type" value="Genomic_DNA"/>
</dbReference>
<protein>
    <submittedName>
        <fullName evidence="6">IclR family transcriptional regulator</fullName>
    </submittedName>
</protein>
<keyword evidence="2" id="KW-0238">DNA-binding</keyword>
<dbReference type="InterPro" id="IPR005471">
    <property type="entry name" value="Tscrpt_reg_IclR_N"/>
</dbReference>
<dbReference type="InterPro" id="IPR014757">
    <property type="entry name" value="Tscrpt_reg_IclR_C"/>
</dbReference>
<keyword evidence="1" id="KW-0805">Transcription regulation</keyword>
<dbReference type="PROSITE" id="PS51078">
    <property type="entry name" value="ICLR_ED"/>
    <property type="match status" value="1"/>
</dbReference>
<dbReference type="Pfam" id="PF01614">
    <property type="entry name" value="IclR_C"/>
    <property type="match status" value="1"/>
</dbReference>
<comment type="caution">
    <text evidence="6">The sequence shown here is derived from an EMBL/GenBank/DDBJ whole genome shotgun (WGS) entry which is preliminary data.</text>
</comment>
<dbReference type="GO" id="GO:0003700">
    <property type="term" value="F:DNA-binding transcription factor activity"/>
    <property type="evidence" value="ECO:0007669"/>
    <property type="project" value="TreeGrafter"/>
</dbReference>
<evidence type="ECO:0000313" key="6">
    <source>
        <dbReference type="EMBL" id="TCK04070.1"/>
    </source>
</evidence>
<dbReference type="GO" id="GO:0045892">
    <property type="term" value="P:negative regulation of DNA-templated transcription"/>
    <property type="evidence" value="ECO:0007669"/>
    <property type="project" value="TreeGrafter"/>
</dbReference>
<feature type="domain" description="HTH iclR-type" evidence="4">
    <location>
        <begin position="10"/>
        <end position="70"/>
    </location>
</feature>
<dbReference type="InterPro" id="IPR050707">
    <property type="entry name" value="HTH_MetabolicPath_Reg"/>
</dbReference>
<dbReference type="PANTHER" id="PTHR30136:SF35">
    <property type="entry name" value="HTH-TYPE TRANSCRIPTIONAL REGULATOR RV1719"/>
    <property type="match status" value="1"/>
</dbReference>
<dbReference type="SMART" id="SM00346">
    <property type="entry name" value="HTH_ICLR"/>
    <property type="match status" value="1"/>
</dbReference>
<dbReference type="InterPro" id="IPR036388">
    <property type="entry name" value="WH-like_DNA-bd_sf"/>
</dbReference>
<accession>A0A4R1GBJ9</accession>
<dbReference type="InterPro" id="IPR036390">
    <property type="entry name" value="WH_DNA-bd_sf"/>
</dbReference>
<dbReference type="GO" id="GO:0003677">
    <property type="term" value="F:DNA binding"/>
    <property type="evidence" value="ECO:0007669"/>
    <property type="project" value="UniProtKB-KW"/>
</dbReference>
<reference evidence="6 7" key="1">
    <citation type="submission" date="2019-03" db="EMBL/GenBank/DDBJ databases">
        <title>Genomic Encyclopedia of Archaeal and Bacterial Type Strains, Phase II (KMG-II): from individual species to whole genera.</title>
        <authorList>
            <person name="Goeker M."/>
        </authorList>
    </citation>
    <scope>NUCLEOTIDE SEQUENCE [LARGE SCALE GENOMIC DNA]</scope>
    <source>
        <strain evidence="6 7">DSM 27697</strain>
    </source>
</reference>
<organism evidence="6 7">
    <name type="scientific">Marinobacterium mangrovicola</name>
    <dbReference type="NCBI Taxonomy" id="1476959"/>
    <lineage>
        <taxon>Bacteria</taxon>
        <taxon>Pseudomonadati</taxon>
        <taxon>Pseudomonadota</taxon>
        <taxon>Gammaproteobacteria</taxon>
        <taxon>Oceanospirillales</taxon>
        <taxon>Oceanospirillaceae</taxon>
        <taxon>Marinobacterium</taxon>
    </lineage>
</organism>
<keyword evidence="3" id="KW-0804">Transcription</keyword>
<dbReference type="SUPFAM" id="SSF55781">
    <property type="entry name" value="GAF domain-like"/>
    <property type="match status" value="1"/>
</dbReference>
<dbReference type="Pfam" id="PF09339">
    <property type="entry name" value="HTH_IclR"/>
    <property type="match status" value="1"/>
</dbReference>
<dbReference type="RefSeq" id="WP_132295371.1">
    <property type="nucleotide sequence ID" value="NZ_SMFU01000011.1"/>
</dbReference>
<dbReference type="InterPro" id="IPR029016">
    <property type="entry name" value="GAF-like_dom_sf"/>
</dbReference>
<gene>
    <name evidence="6" type="ORF">CLV83_3485</name>
</gene>
<dbReference type="PROSITE" id="PS51077">
    <property type="entry name" value="HTH_ICLR"/>
    <property type="match status" value="1"/>
</dbReference>
<evidence type="ECO:0000313" key="7">
    <source>
        <dbReference type="Proteomes" id="UP000294546"/>
    </source>
</evidence>
<dbReference type="Gene3D" id="3.30.450.40">
    <property type="match status" value="1"/>
</dbReference>
<proteinExistence type="predicted"/>
<dbReference type="OrthoDB" id="9807558at2"/>
<evidence type="ECO:0000256" key="1">
    <source>
        <dbReference type="ARBA" id="ARBA00023015"/>
    </source>
</evidence>
<dbReference type="SUPFAM" id="SSF46785">
    <property type="entry name" value="Winged helix' DNA-binding domain"/>
    <property type="match status" value="1"/>
</dbReference>
<evidence type="ECO:0000259" key="4">
    <source>
        <dbReference type="PROSITE" id="PS51077"/>
    </source>
</evidence>
<keyword evidence="7" id="KW-1185">Reference proteome</keyword>
<evidence type="ECO:0000259" key="5">
    <source>
        <dbReference type="PROSITE" id="PS51078"/>
    </source>
</evidence>
<evidence type="ECO:0000256" key="3">
    <source>
        <dbReference type="ARBA" id="ARBA00023163"/>
    </source>
</evidence>
<name>A0A4R1GBJ9_9GAMM</name>
<dbReference type="AlphaFoldDB" id="A0A4R1GBJ9"/>
<feature type="domain" description="IclR-ED" evidence="5">
    <location>
        <begin position="62"/>
        <end position="248"/>
    </location>
</feature>
<dbReference type="Gene3D" id="1.10.10.10">
    <property type="entry name" value="Winged helix-like DNA-binding domain superfamily/Winged helix DNA-binding domain"/>
    <property type="match status" value="1"/>
</dbReference>